<feature type="domain" description="FIST C-domain" evidence="2">
    <location>
        <begin position="242"/>
        <end position="372"/>
    </location>
</feature>
<evidence type="ECO:0000259" key="2">
    <source>
        <dbReference type="SMART" id="SM01204"/>
    </source>
</evidence>
<dbReference type="Pfam" id="PF10442">
    <property type="entry name" value="FIST_C"/>
    <property type="match status" value="1"/>
</dbReference>
<organism evidence="3 4">
    <name type="scientific">Shewanella submarina</name>
    <dbReference type="NCBI Taxonomy" id="2016376"/>
    <lineage>
        <taxon>Bacteria</taxon>
        <taxon>Pseudomonadati</taxon>
        <taxon>Pseudomonadota</taxon>
        <taxon>Gammaproteobacteria</taxon>
        <taxon>Alteromonadales</taxon>
        <taxon>Shewanellaceae</taxon>
        <taxon>Shewanella</taxon>
    </lineage>
</organism>
<comment type="caution">
    <text evidence="3">The sequence shown here is derived from an EMBL/GenBank/DDBJ whole genome shotgun (WGS) entry which is preliminary data.</text>
</comment>
<protein>
    <submittedName>
        <fullName evidence="3">Nitric oxide-sensing protein NosP</fullName>
    </submittedName>
</protein>
<proteinExistence type="predicted"/>
<dbReference type="SMART" id="SM00897">
    <property type="entry name" value="FIST"/>
    <property type="match status" value="1"/>
</dbReference>
<dbReference type="SMART" id="SM01204">
    <property type="entry name" value="FIST_C"/>
    <property type="match status" value="1"/>
</dbReference>
<gene>
    <name evidence="3" type="primary">nosP</name>
    <name evidence="3" type="ORF">ACFOE0_20205</name>
</gene>
<evidence type="ECO:0000313" key="4">
    <source>
        <dbReference type="Proteomes" id="UP001595621"/>
    </source>
</evidence>
<dbReference type="PANTHER" id="PTHR40252">
    <property type="entry name" value="BLR0328 PROTEIN"/>
    <property type="match status" value="1"/>
</dbReference>
<accession>A0ABV7GLV7</accession>
<dbReference type="NCBIfam" id="NF041558">
    <property type="entry name" value="NosP"/>
    <property type="match status" value="1"/>
</dbReference>
<keyword evidence="4" id="KW-1185">Reference proteome</keyword>
<dbReference type="Proteomes" id="UP001595621">
    <property type="component" value="Unassembled WGS sequence"/>
</dbReference>
<dbReference type="EMBL" id="JBHRTD010000018">
    <property type="protein sequence ID" value="MFC3140486.1"/>
    <property type="molecule type" value="Genomic_DNA"/>
</dbReference>
<dbReference type="PANTHER" id="PTHR40252:SF2">
    <property type="entry name" value="BLR0328 PROTEIN"/>
    <property type="match status" value="1"/>
</dbReference>
<evidence type="ECO:0000259" key="1">
    <source>
        <dbReference type="SMART" id="SM00897"/>
    </source>
</evidence>
<sequence>MDQETGKESGLESPLIEVASSIHNDAAKAAAELAAGLDRPDLEFVLFFCSASYDLSELAKEMESRFVGRKVVGCTTSGEITERGYSKNSILALGFSNHAFTLESELLPLDNFSLNQAQACVAELVNGCNQRGIAPVAGNSFVLTLIDGLSPKEELFLAILNAALGKIPHFGGSAGDDVNLAYTHVYCNGSFHSDSAVVVMVNTICPFEVFTTHHIKSLDQKLVVTEADSDKRRVYELNAEPAALVYAREAGLPLEELQPEVYALHPLAVLIGGEYYIRSIQKVNDDLSLDFYCAVDCGIVLTAMEPGDLYTSVEAKLTELQQQFGETEMVLGCDCFLRELESDKRDLHDKLSSLYKRFRLVGFNTYGEQLNGVHMNQTLTGVMIGKPGSQVLEDADE</sequence>
<dbReference type="Pfam" id="PF08495">
    <property type="entry name" value="FIST"/>
    <property type="match status" value="1"/>
</dbReference>
<evidence type="ECO:0000313" key="3">
    <source>
        <dbReference type="EMBL" id="MFC3140486.1"/>
    </source>
</evidence>
<name>A0ABV7GLV7_9GAMM</name>
<feature type="domain" description="FIST" evidence="1">
    <location>
        <begin position="41"/>
        <end position="241"/>
    </location>
</feature>
<dbReference type="RefSeq" id="WP_248934372.1">
    <property type="nucleotide sequence ID" value="NZ_JAKILF010000001.1"/>
</dbReference>
<reference evidence="4" key="1">
    <citation type="journal article" date="2019" name="Int. J. Syst. Evol. Microbiol.">
        <title>The Global Catalogue of Microorganisms (GCM) 10K type strain sequencing project: providing services to taxonomists for standard genome sequencing and annotation.</title>
        <authorList>
            <consortium name="The Broad Institute Genomics Platform"/>
            <consortium name="The Broad Institute Genome Sequencing Center for Infectious Disease"/>
            <person name="Wu L."/>
            <person name="Ma J."/>
        </authorList>
    </citation>
    <scope>NUCLEOTIDE SEQUENCE [LARGE SCALE GENOMIC DNA]</scope>
    <source>
        <strain evidence="4">KCTC 52277</strain>
    </source>
</reference>
<dbReference type="InterPro" id="IPR019494">
    <property type="entry name" value="FIST_C"/>
</dbReference>
<dbReference type="InterPro" id="IPR013702">
    <property type="entry name" value="FIST_domain_N"/>
</dbReference>